<evidence type="ECO:0000256" key="1">
    <source>
        <dbReference type="SAM" id="MobiDB-lite"/>
    </source>
</evidence>
<reference evidence="2" key="2">
    <citation type="submission" date="2023-05" db="EMBL/GenBank/DDBJ databases">
        <authorList>
            <person name="Fouks B."/>
        </authorList>
    </citation>
    <scope>NUCLEOTIDE SEQUENCE</scope>
    <source>
        <strain evidence="2">Stay&amp;Tobe</strain>
        <tissue evidence="2">Testes</tissue>
    </source>
</reference>
<dbReference type="Proteomes" id="UP001233999">
    <property type="component" value="Unassembled WGS sequence"/>
</dbReference>
<dbReference type="EMBL" id="JASPKZ010007793">
    <property type="protein sequence ID" value="KAJ9582569.1"/>
    <property type="molecule type" value="Genomic_DNA"/>
</dbReference>
<protein>
    <submittedName>
        <fullName evidence="2">Uncharacterized protein</fullName>
    </submittedName>
</protein>
<evidence type="ECO:0000313" key="2">
    <source>
        <dbReference type="EMBL" id="KAJ9582569.1"/>
    </source>
</evidence>
<feature type="region of interest" description="Disordered" evidence="1">
    <location>
        <begin position="77"/>
        <end position="112"/>
    </location>
</feature>
<feature type="non-terminal residue" evidence="2">
    <location>
        <position position="1"/>
    </location>
</feature>
<name>A0AAD8EAD9_DIPPU</name>
<sequence>SLISGVHYNSMRQCLYERNGVLEKIFPSLRTDHVADRQSHCYGDGEDINESEAIFRSTSLENYQTGYCLTKIPETLRGRATPRGGGESMSSRVVDNRTNPELIRGDSGEGTP</sequence>
<feature type="non-terminal residue" evidence="2">
    <location>
        <position position="112"/>
    </location>
</feature>
<dbReference type="AlphaFoldDB" id="A0AAD8EAD9"/>
<proteinExistence type="predicted"/>
<organism evidence="2 3">
    <name type="scientific">Diploptera punctata</name>
    <name type="common">Pacific beetle cockroach</name>
    <dbReference type="NCBI Taxonomy" id="6984"/>
    <lineage>
        <taxon>Eukaryota</taxon>
        <taxon>Metazoa</taxon>
        <taxon>Ecdysozoa</taxon>
        <taxon>Arthropoda</taxon>
        <taxon>Hexapoda</taxon>
        <taxon>Insecta</taxon>
        <taxon>Pterygota</taxon>
        <taxon>Neoptera</taxon>
        <taxon>Polyneoptera</taxon>
        <taxon>Dictyoptera</taxon>
        <taxon>Blattodea</taxon>
        <taxon>Blaberoidea</taxon>
        <taxon>Blaberidae</taxon>
        <taxon>Diplopterinae</taxon>
        <taxon>Diploptera</taxon>
    </lineage>
</organism>
<keyword evidence="3" id="KW-1185">Reference proteome</keyword>
<feature type="compositionally biased region" description="Polar residues" evidence="1">
    <location>
        <begin position="88"/>
        <end position="99"/>
    </location>
</feature>
<gene>
    <name evidence="2" type="ORF">L9F63_023083</name>
</gene>
<feature type="compositionally biased region" description="Basic and acidic residues" evidence="1">
    <location>
        <begin position="103"/>
        <end position="112"/>
    </location>
</feature>
<comment type="caution">
    <text evidence="2">The sequence shown here is derived from an EMBL/GenBank/DDBJ whole genome shotgun (WGS) entry which is preliminary data.</text>
</comment>
<reference evidence="2" key="1">
    <citation type="journal article" date="2023" name="IScience">
        <title>Live-bearing cockroach genome reveals convergent evolutionary mechanisms linked to viviparity in insects and beyond.</title>
        <authorList>
            <person name="Fouks B."/>
            <person name="Harrison M.C."/>
            <person name="Mikhailova A.A."/>
            <person name="Marchal E."/>
            <person name="English S."/>
            <person name="Carruthers M."/>
            <person name="Jennings E.C."/>
            <person name="Chiamaka E.L."/>
            <person name="Frigard R.A."/>
            <person name="Pippel M."/>
            <person name="Attardo G.M."/>
            <person name="Benoit J.B."/>
            <person name="Bornberg-Bauer E."/>
            <person name="Tobe S.S."/>
        </authorList>
    </citation>
    <scope>NUCLEOTIDE SEQUENCE</scope>
    <source>
        <strain evidence="2">Stay&amp;Tobe</strain>
    </source>
</reference>
<evidence type="ECO:0000313" key="3">
    <source>
        <dbReference type="Proteomes" id="UP001233999"/>
    </source>
</evidence>
<accession>A0AAD8EAD9</accession>